<dbReference type="EMBL" id="AP014957">
    <property type="protein sequence ID" value="BAS71595.1"/>
    <property type="molecule type" value="Genomic_DNA"/>
</dbReference>
<name>A0A0P0V1I1_ORYSJ</name>
<gene>
    <name evidence="2" type="ordered locus">Os01g0280600</name>
    <name evidence="2" type="ORF">OSNPB_010280600</name>
</gene>
<sequence length="80" mass="8142">PTTHRAGWHGSLTPGGSQQGARQTTNPIELGSAADQSGVTREPSLTLANSTLRSWSDRPALPGPATEPGMAPDLSAAHSA</sequence>
<accession>A0A0P0V1I1</accession>
<protein>
    <submittedName>
        <fullName evidence="2">Os01g0280600 protein</fullName>
    </submittedName>
</protein>
<feature type="region of interest" description="Disordered" evidence="1">
    <location>
        <begin position="1"/>
        <end position="80"/>
    </location>
</feature>
<reference evidence="3" key="1">
    <citation type="journal article" date="2005" name="Nature">
        <title>The map-based sequence of the rice genome.</title>
        <authorList>
            <consortium name="International rice genome sequencing project (IRGSP)"/>
            <person name="Matsumoto T."/>
            <person name="Wu J."/>
            <person name="Kanamori H."/>
            <person name="Katayose Y."/>
            <person name="Fujisawa M."/>
            <person name="Namiki N."/>
            <person name="Mizuno H."/>
            <person name="Yamamoto K."/>
            <person name="Antonio B.A."/>
            <person name="Baba T."/>
            <person name="Sakata K."/>
            <person name="Nagamura Y."/>
            <person name="Aoki H."/>
            <person name="Arikawa K."/>
            <person name="Arita K."/>
            <person name="Bito T."/>
            <person name="Chiden Y."/>
            <person name="Fujitsuka N."/>
            <person name="Fukunaka R."/>
            <person name="Hamada M."/>
            <person name="Harada C."/>
            <person name="Hayashi A."/>
            <person name="Hijishita S."/>
            <person name="Honda M."/>
            <person name="Hosokawa S."/>
            <person name="Ichikawa Y."/>
            <person name="Idonuma A."/>
            <person name="Iijima M."/>
            <person name="Ikeda M."/>
            <person name="Ikeno M."/>
            <person name="Ito K."/>
            <person name="Ito S."/>
            <person name="Ito T."/>
            <person name="Ito Y."/>
            <person name="Ito Y."/>
            <person name="Iwabuchi A."/>
            <person name="Kamiya K."/>
            <person name="Karasawa W."/>
            <person name="Kurita K."/>
            <person name="Katagiri S."/>
            <person name="Kikuta A."/>
            <person name="Kobayashi H."/>
            <person name="Kobayashi N."/>
            <person name="Machita K."/>
            <person name="Maehara T."/>
            <person name="Masukawa M."/>
            <person name="Mizubayashi T."/>
            <person name="Mukai Y."/>
            <person name="Nagasaki H."/>
            <person name="Nagata Y."/>
            <person name="Naito S."/>
            <person name="Nakashima M."/>
            <person name="Nakama Y."/>
            <person name="Nakamichi Y."/>
            <person name="Nakamura M."/>
            <person name="Meguro A."/>
            <person name="Negishi M."/>
            <person name="Ohta I."/>
            <person name="Ohta T."/>
            <person name="Okamoto M."/>
            <person name="Ono N."/>
            <person name="Saji S."/>
            <person name="Sakaguchi M."/>
            <person name="Sakai K."/>
            <person name="Shibata M."/>
            <person name="Shimokawa T."/>
            <person name="Song J."/>
            <person name="Takazaki Y."/>
            <person name="Terasawa K."/>
            <person name="Tsugane M."/>
            <person name="Tsuji K."/>
            <person name="Ueda S."/>
            <person name="Waki K."/>
            <person name="Yamagata H."/>
            <person name="Yamamoto M."/>
            <person name="Yamamoto S."/>
            <person name="Yamane H."/>
            <person name="Yoshiki S."/>
            <person name="Yoshihara R."/>
            <person name="Yukawa K."/>
            <person name="Zhong H."/>
            <person name="Yano M."/>
            <person name="Yuan Q."/>
            <person name="Ouyang S."/>
            <person name="Liu J."/>
            <person name="Jones K.M."/>
            <person name="Gansberger K."/>
            <person name="Moffat K."/>
            <person name="Hill J."/>
            <person name="Bera J."/>
            <person name="Fadrosh D."/>
            <person name="Jin S."/>
            <person name="Johri S."/>
            <person name="Kim M."/>
            <person name="Overton L."/>
            <person name="Reardon M."/>
            <person name="Tsitrin T."/>
            <person name="Vuong H."/>
            <person name="Weaver B."/>
            <person name="Ciecko A."/>
            <person name="Tallon L."/>
            <person name="Jackson J."/>
            <person name="Pai G."/>
            <person name="Aken S.V."/>
            <person name="Utterback T."/>
            <person name="Reidmuller S."/>
            <person name="Feldblyum T."/>
            <person name="Hsiao J."/>
            <person name="Zismann V."/>
            <person name="Iobst S."/>
            <person name="de Vazeille A.R."/>
            <person name="Buell C.R."/>
            <person name="Ying K."/>
            <person name="Li Y."/>
            <person name="Lu T."/>
            <person name="Huang Y."/>
            <person name="Zhao Q."/>
            <person name="Feng Q."/>
            <person name="Zhang L."/>
            <person name="Zhu J."/>
            <person name="Weng Q."/>
            <person name="Mu J."/>
            <person name="Lu Y."/>
            <person name="Fan D."/>
            <person name="Liu Y."/>
            <person name="Guan J."/>
            <person name="Zhang Y."/>
            <person name="Yu S."/>
            <person name="Liu X."/>
            <person name="Zhang Y."/>
            <person name="Hong G."/>
            <person name="Han B."/>
            <person name="Choisne N."/>
            <person name="Demange N."/>
            <person name="Orjeda G."/>
            <person name="Samain S."/>
            <person name="Cattolico L."/>
            <person name="Pelletier E."/>
            <person name="Couloux A."/>
            <person name="Segurens B."/>
            <person name="Wincker P."/>
            <person name="D'Hont A."/>
            <person name="Scarpelli C."/>
            <person name="Weissenbach J."/>
            <person name="Salanoubat M."/>
            <person name="Quetier F."/>
            <person name="Yu Y."/>
            <person name="Kim H.R."/>
            <person name="Rambo T."/>
            <person name="Currie J."/>
            <person name="Collura K."/>
            <person name="Luo M."/>
            <person name="Yang T."/>
            <person name="Ammiraju J.S.S."/>
            <person name="Engler F."/>
            <person name="Soderlund C."/>
            <person name="Wing R.A."/>
            <person name="Palmer L.E."/>
            <person name="de la Bastide M."/>
            <person name="Spiegel L."/>
            <person name="Nascimento L."/>
            <person name="Zutavern T."/>
            <person name="O'Shaughnessy A."/>
            <person name="Dike S."/>
            <person name="Dedhia N."/>
            <person name="Preston R."/>
            <person name="Balija V."/>
            <person name="McCombie W.R."/>
            <person name="Chow T."/>
            <person name="Chen H."/>
            <person name="Chung M."/>
            <person name="Chen C."/>
            <person name="Shaw J."/>
            <person name="Wu H."/>
            <person name="Hsiao K."/>
            <person name="Chao Y."/>
            <person name="Chu M."/>
            <person name="Cheng C."/>
            <person name="Hour A."/>
            <person name="Lee P."/>
            <person name="Lin S."/>
            <person name="Lin Y."/>
            <person name="Liou J."/>
            <person name="Liu S."/>
            <person name="Hsing Y."/>
            <person name="Raghuvanshi S."/>
            <person name="Mohanty A."/>
            <person name="Bharti A.K."/>
            <person name="Gaur A."/>
            <person name="Gupta V."/>
            <person name="Kumar D."/>
            <person name="Ravi V."/>
            <person name="Vij S."/>
            <person name="Kapur A."/>
            <person name="Khurana P."/>
            <person name="Khurana P."/>
            <person name="Khurana J.P."/>
            <person name="Tyagi A.K."/>
            <person name="Gaikwad K."/>
            <person name="Singh A."/>
            <person name="Dalal V."/>
            <person name="Srivastava S."/>
            <person name="Dixit A."/>
            <person name="Pal A.K."/>
            <person name="Ghazi I.A."/>
            <person name="Yadav M."/>
            <person name="Pandit A."/>
            <person name="Bhargava A."/>
            <person name="Sureshbabu K."/>
            <person name="Batra K."/>
            <person name="Sharma T.R."/>
            <person name="Mohapatra T."/>
            <person name="Singh N.K."/>
            <person name="Messing J."/>
            <person name="Nelson A.B."/>
            <person name="Fuks G."/>
            <person name="Kavchok S."/>
            <person name="Keizer G."/>
            <person name="Linton E."/>
            <person name="Llaca V."/>
            <person name="Song R."/>
            <person name="Tanyolac B."/>
            <person name="Young S."/>
            <person name="Ho-Il K."/>
            <person name="Hahn J.H."/>
            <person name="Sangsakoo G."/>
            <person name="Vanavichit A."/>
            <person name="de Mattos Luiz.A.T."/>
            <person name="Zimmer P.D."/>
            <person name="Malone G."/>
            <person name="Dellagostin O."/>
            <person name="de Oliveira A.C."/>
            <person name="Bevan M."/>
            <person name="Bancroft I."/>
            <person name="Minx P."/>
            <person name="Cordum H."/>
            <person name="Wilson R."/>
            <person name="Cheng Z."/>
            <person name="Jin W."/>
            <person name="Jiang J."/>
            <person name="Leong S.A."/>
            <person name="Iwama H."/>
            <person name="Gojobori T."/>
            <person name="Itoh T."/>
            <person name="Niimura Y."/>
            <person name="Fujii Y."/>
            <person name="Habara T."/>
            <person name="Sakai H."/>
            <person name="Sato Y."/>
            <person name="Wilson G."/>
            <person name="Kumar K."/>
            <person name="McCouch S."/>
            <person name="Juretic N."/>
            <person name="Hoen D."/>
            <person name="Wright S."/>
            <person name="Bruskiewich R."/>
            <person name="Bureau T."/>
            <person name="Miyao A."/>
            <person name="Hirochika H."/>
            <person name="Nishikawa T."/>
            <person name="Kadowaki K."/>
            <person name="Sugiura M."/>
            <person name="Burr B."/>
            <person name="Sasaki T."/>
        </authorList>
    </citation>
    <scope>NUCLEOTIDE SEQUENCE [LARGE SCALE GENOMIC DNA]</scope>
    <source>
        <strain evidence="3">cv. Nipponbare</strain>
    </source>
</reference>
<evidence type="ECO:0000313" key="2">
    <source>
        <dbReference type="EMBL" id="BAS71595.1"/>
    </source>
</evidence>
<reference evidence="2 3" key="3">
    <citation type="journal article" date="2013" name="Rice">
        <title>Improvement of the Oryza sativa Nipponbare reference genome using next generation sequence and optical map data.</title>
        <authorList>
            <person name="Kawahara Y."/>
            <person name="de la Bastide M."/>
            <person name="Hamilton J.P."/>
            <person name="Kanamori H."/>
            <person name="McCombie W.R."/>
            <person name="Ouyang S."/>
            <person name="Schwartz D.C."/>
            <person name="Tanaka T."/>
            <person name="Wu J."/>
            <person name="Zhou S."/>
            <person name="Childs K.L."/>
            <person name="Davidson R.M."/>
            <person name="Lin H."/>
            <person name="Quesada-Ocampo L."/>
            <person name="Vaillancourt B."/>
            <person name="Sakai H."/>
            <person name="Lee S.S."/>
            <person name="Kim J."/>
            <person name="Numa H."/>
            <person name="Itoh T."/>
            <person name="Buell C.R."/>
            <person name="Matsumoto T."/>
        </authorList>
    </citation>
    <scope>NUCLEOTIDE SEQUENCE [LARGE SCALE GENOMIC DNA]</scope>
    <source>
        <strain evidence="3">cv. Nipponbare</strain>
    </source>
</reference>
<feature type="compositionally biased region" description="Polar residues" evidence="1">
    <location>
        <begin position="14"/>
        <end position="27"/>
    </location>
</feature>
<dbReference type="AlphaFoldDB" id="A0A0P0V1I1"/>
<dbReference type="Proteomes" id="UP000059680">
    <property type="component" value="Chromosome 1"/>
</dbReference>
<feature type="non-terminal residue" evidence="2">
    <location>
        <position position="1"/>
    </location>
</feature>
<reference evidence="2 3" key="2">
    <citation type="journal article" date="2013" name="Plant Cell Physiol.">
        <title>Rice Annotation Project Database (RAP-DB): an integrative and interactive database for rice genomics.</title>
        <authorList>
            <person name="Sakai H."/>
            <person name="Lee S.S."/>
            <person name="Tanaka T."/>
            <person name="Numa H."/>
            <person name="Kim J."/>
            <person name="Kawahara Y."/>
            <person name="Wakimoto H."/>
            <person name="Yang C.C."/>
            <person name="Iwamoto M."/>
            <person name="Abe T."/>
            <person name="Yamada Y."/>
            <person name="Muto A."/>
            <person name="Inokuchi H."/>
            <person name="Ikemura T."/>
            <person name="Matsumoto T."/>
            <person name="Sasaki T."/>
            <person name="Itoh T."/>
        </authorList>
    </citation>
    <scope>NUCLEOTIDE SEQUENCE [LARGE SCALE GENOMIC DNA]</scope>
    <source>
        <strain evidence="3">cv. Nipponbare</strain>
    </source>
</reference>
<evidence type="ECO:0000256" key="1">
    <source>
        <dbReference type="SAM" id="MobiDB-lite"/>
    </source>
</evidence>
<dbReference type="Gramene" id="Os01t0280600-01">
    <property type="protein sequence ID" value="Os01t0280600-01"/>
    <property type="gene ID" value="Os01g0280600"/>
</dbReference>
<dbReference type="InParanoid" id="A0A0P0V1I1"/>
<proteinExistence type="predicted"/>
<keyword evidence="3" id="KW-1185">Reference proteome</keyword>
<evidence type="ECO:0000313" key="3">
    <source>
        <dbReference type="Proteomes" id="UP000059680"/>
    </source>
</evidence>
<organism evidence="2 3">
    <name type="scientific">Oryza sativa subsp. japonica</name>
    <name type="common">Rice</name>
    <dbReference type="NCBI Taxonomy" id="39947"/>
    <lineage>
        <taxon>Eukaryota</taxon>
        <taxon>Viridiplantae</taxon>
        <taxon>Streptophyta</taxon>
        <taxon>Embryophyta</taxon>
        <taxon>Tracheophyta</taxon>
        <taxon>Spermatophyta</taxon>
        <taxon>Magnoliopsida</taxon>
        <taxon>Liliopsida</taxon>
        <taxon>Poales</taxon>
        <taxon>Poaceae</taxon>
        <taxon>BOP clade</taxon>
        <taxon>Oryzoideae</taxon>
        <taxon>Oryzeae</taxon>
        <taxon>Oryzinae</taxon>
        <taxon>Oryza</taxon>
        <taxon>Oryza sativa</taxon>
    </lineage>
</organism>
<dbReference type="PaxDb" id="39947-A0A0P0V1I1"/>